<dbReference type="AlphaFoldDB" id="A0AAV5T5X0"/>
<dbReference type="EMBL" id="BTSX01000003">
    <property type="protein sequence ID" value="GMS90920.1"/>
    <property type="molecule type" value="Genomic_DNA"/>
</dbReference>
<accession>A0AAV5T5X0</accession>
<comment type="caution">
    <text evidence="1">The sequence shown here is derived from an EMBL/GenBank/DDBJ whole genome shotgun (WGS) entry which is preliminary data.</text>
</comment>
<proteinExistence type="predicted"/>
<dbReference type="Proteomes" id="UP001432027">
    <property type="component" value="Unassembled WGS sequence"/>
</dbReference>
<evidence type="ECO:0000313" key="2">
    <source>
        <dbReference type="Proteomes" id="UP001432027"/>
    </source>
</evidence>
<sequence>MIPEHVCLIPSHRSALNSNAKMILMGVHKFCVDCLPLFQPLLAHESCRVIQSQSIRIAQLEEECAPQEALLDDNDDSMTHMETQMAATEKTLQHLIARLNPRILEEERTNVRKFISKIISRKTMRTKKKLRKRDGAEMKLLLARNILLYSTMLNLPNHIRAKKISKCHVWKTCGRLYIGYKYLVTM</sequence>
<reference evidence="1" key="1">
    <citation type="submission" date="2023-10" db="EMBL/GenBank/DDBJ databases">
        <title>Genome assembly of Pristionchus species.</title>
        <authorList>
            <person name="Yoshida K."/>
            <person name="Sommer R.J."/>
        </authorList>
    </citation>
    <scope>NUCLEOTIDE SEQUENCE</scope>
    <source>
        <strain evidence="1">RS0144</strain>
    </source>
</reference>
<organism evidence="1 2">
    <name type="scientific">Pristionchus entomophagus</name>
    <dbReference type="NCBI Taxonomy" id="358040"/>
    <lineage>
        <taxon>Eukaryota</taxon>
        <taxon>Metazoa</taxon>
        <taxon>Ecdysozoa</taxon>
        <taxon>Nematoda</taxon>
        <taxon>Chromadorea</taxon>
        <taxon>Rhabditida</taxon>
        <taxon>Rhabditina</taxon>
        <taxon>Diplogasteromorpha</taxon>
        <taxon>Diplogasteroidea</taxon>
        <taxon>Neodiplogasteridae</taxon>
        <taxon>Pristionchus</taxon>
    </lineage>
</organism>
<protein>
    <submittedName>
        <fullName evidence="1">Uncharacterized protein</fullName>
    </submittedName>
</protein>
<evidence type="ECO:0000313" key="1">
    <source>
        <dbReference type="EMBL" id="GMS90920.1"/>
    </source>
</evidence>
<keyword evidence="2" id="KW-1185">Reference proteome</keyword>
<gene>
    <name evidence="1" type="ORF">PENTCL1PPCAC_13095</name>
</gene>
<name>A0AAV5T5X0_9BILA</name>